<sequence>MTGHDLDYLDGNAAAGLLDEVFAVDVTTARGRCASCGDEAVVARAHVRPVSGGLVLCCAVCEGMLARVTEGAGRVRIDLRGMVWLELSADDLDAT</sequence>
<dbReference type="InterPro" id="IPR045423">
    <property type="entry name" value="DUF6510"/>
</dbReference>
<dbReference type="AlphaFoldDB" id="A0AAU7GAW4"/>
<accession>A0AAU7GAW4</accession>
<organism evidence="1">
    <name type="scientific">Leifsonia sp. NPDC080035</name>
    <dbReference type="NCBI Taxonomy" id="3143936"/>
    <lineage>
        <taxon>Bacteria</taxon>
        <taxon>Bacillati</taxon>
        <taxon>Actinomycetota</taxon>
        <taxon>Actinomycetes</taxon>
        <taxon>Micrococcales</taxon>
        <taxon>Microbacteriaceae</taxon>
        <taxon>Leifsonia</taxon>
    </lineage>
</organism>
<evidence type="ECO:0000313" key="1">
    <source>
        <dbReference type="EMBL" id="XBM47223.1"/>
    </source>
</evidence>
<dbReference type="RefSeq" id="WP_348787197.1">
    <property type="nucleotide sequence ID" value="NZ_CP157390.1"/>
</dbReference>
<name>A0AAU7GAW4_9MICO</name>
<proteinExistence type="predicted"/>
<reference evidence="1" key="1">
    <citation type="submission" date="2024-05" db="EMBL/GenBank/DDBJ databases">
        <title>The Natural Products Discovery Center: Release of the First 8490 Sequenced Strains for Exploring Actinobacteria Biosynthetic Diversity.</title>
        <authorList>
            <person name="Kalkreuter E."/>
            <person name="Kautsar S.A."/>
            <person name="Yang D."/>
            <person name="Bader C.D."/>
            <person name="Teijaro C.N."/>
            <person name="Fluegel L."/>
            <person name="Davis C.M."/>
            <person name="Simpson J.R."/>
            <person name="Lauterbach L."/>
            <person name="Steele A.D."/>
            <person name="Gui C."/>
            <person name="Meng S."/>
            <person name="Li G."/>
            <person name="Viehrig K."/>
            <person name="Ye F."/>
            <person name="Su P."/>
            <person name="Kiefer A.F."/>
            <person name="Nichols A."/>
            <person name="Cepeda A.J."/>
            <person name="Yan W."/>
            <person name="Fan B."/>
            <person name="Jiang Y."/>
            <person name="Adhikari A."/>
            <person name="Zheng C.-J."/>
            <person name="Schuster L."/>
            <person name="Cowan T.M."/>
            <person name="Smanski M.J."/>
            <person name="Chevrette M.G."/>
            <person name="de Carvalho L.P.S."/>
            <person name="Shen B."/>
        </authorList>
    </citation>
    <scope>NUCLEOTIDE SEQUENCE</scope>
    <source>
        <strain evidence="1">NPDC080035</strain>
    </source>
</reference>
<protein>
    <submittedName>
        <fullName evidence="1">DUF6510 family protein</fullName>
    </submittedName>
</protein>
<dbReference type="EMBL" id="CP157390">
    <property type="protein sequence ID" value="XBM47223.1"/>
    <property type="molecule type" value="Genomic_DNA"/>
</dbReference>
<gene>
    <name evidence="1" type="ORF">AAME72_14170</name>
</gene>
<dbReference type="Pfam" id="PF20120">
    <property type="entry name" value="DUF6510"/>
    <property type="match status" value="1"/>
</dbReference>